<feature type="domain" description="C-type lectin" evidence="1">
    <location>
        <begin position="7"/>
        <end position="108"/>
    </location>
</feature>
<gene>
    <name evidence="3" type="primary">LOC102802547</name>
</gene>
<evidence type="ECO:0000313" key="2">
    <source>
        <dbReference type="Proteomes" id="UP000694865"/>
    </source>
</evidence>
<dbReference type="Proteomes" id="UP000694865">
    <property type="component" value="Unplaced"/>
</dbReference>
<dbReference type="PANTHER" id="PTHR22801">
    <property type="entry name" value="LITHOSTATHINE"/>
    <property type="match status" value="1"/>
</dbReference>
<name>A0ABM0MCQ4_SACKO</name>
<dbReference type="InterPro" id="IPR001304">
    <property type="entry name" value="C-type_lectin-like"/>
</dbReference>
<dbReference type="InterPro" id="IPR050801">
    <property type="entry name" value="Ca-Dep_Lectins_ImmuneDev"/>
</dbReference>
<evidence type="ECO:0000313" key="3">
    <source>
        <dbReference type="RefSeq" id="XP_006817795.1"/>
    </source>
</evidence>
<sequence>MYPEKISNLAVVSTKVLRLSLTSYIKSYSKLNFGRIGRGYWVGCNDIDDEGHFIWEDGTEVDSQNWEKRQPNNNNGQHCCQMWQHPKNKPRFKLDDATCSKKKGYICQIKNGCSE</sequence>
<dbReference type="Pfam" id="PF00059">
    <property type="entry name" value="Lectin_C"/>
    <property type="match status" value="1"/>
</dbReference>
<dbReference type="InterPro" id="IPR016186">
    <property type="entry name" value="C-type_lectin-like/link_sf"/>
</dbReference>
<dbReference type="GeneID" id="102802547"/>
<evidence type="ECO:0000259" key="1">
    <source>
        <dbReference type="PROSITE" id="PS50041"/>
    </source>
</evidence>
<dbReference type="RefSeq" id="XP_006817795.1">
    <property type="nucleotide sequence ID" value="XM_006817732.1"/>
</dbReference>
<reference evidence="3" key="1">
    <citation type="submission" date="2025-08" db="UniProtKB">
        <authorList>
            <consortium name="RefSeq"/>
        </authorList>
    </citation>
    <scope>IDENTIFICATION</scope>
    <source>
        <tissue evidence="3">Testes</tissue>
    </source>
</reference>
<dbReference type="PROSITE" id="PS50041">
    <property type="entry name" value="C_TYPE_LECTIN_2"/>
    <property type="match status" value="1"/>
</dbReference>
<protein>
    <submittedName>
        <fullName evidence="3">Alpha-N-acetylgalactosamine-specific lectin-like</fullName>
    </submittedName>
</protein>
<proteinExistence type="predicted"/>
<accession>A0ABM0MCQ4</accession>
<dbReference type="SUPFAM" id="SSF56436">
    <property type="entry name" value="C-type lectin-like"/>
    <property type="match status" value="1"/>
</dbReference>
<dbReference type="Gene3D" id="3.10.100.10">
    <property type="entry name" value="Mannose-Binding Protein A, subunit A"/>
    <property type="match status" value="1"/>
</dbReference>
<organism evidence="2 3">
    <name type="scientific">Saccoglossus kowalevskii</name>
    <name type="common">Acorn worm</name>
    <dbReference type="NCBI Taxonomy" id="10224"/>
    <lineage>
        <taxon>Eukaryota</taxon>
        <taxon>Metazoa</taxon>
        <taxon>Hemichordata</taxon>
        <taxon>Enteropneusta</taxon>
        <taxon>Harrimaniidae</taxon>
        <taxon>Saccoglossus</taxon>
    </lineage>
</organism>
<dbReference type="InterPro" id="IPR016187">
    <property type="entry name" value="CTDL_fold"/>
</dbReference>
<dbReference type="CDD" id="cd00037">
    <property type="entry name" value="CLECT"/>
    <property type="match status" value="1"/>
</dbReference>
<dbReference type="PANTHER" id="PTHR22801:SF63">
    <property type="entry name" value="C-TYPE LECTIN DOMAIN-CONTAINING PROTEIN"/>
    <property type="match status" value="1"/>
</dbReference>
<keyword evidence="2" id="KW-1185">Reference proteome</keyword>